<evidence type="ECO:0000313" key="1">
    <source>
        <dbReference type="EMBL" id="KAG8447297.1"/>
    </source>
</evidence>
<protein>
    <submittedName>
        <fullName evidence="1">Uncharacterized protein</fullName>
    </submittedName>
</protein>
<reference evidence="1" key="1">
    <citation type="thesis" date="2020" institute="ProQuest LLC" country="789 East Eisenhower Parkway, Ann Arbor, MI, USA">
        <title>Comparative Genomics and Chromosome Evolution.</title>
        <authorList>
            <person name="Mudd A.B."/>
        </authorList>
    </citation>
    <scope>NUCLEOTIDE SEQUENCE</scope>
    <source>
        <strain evidence="1">Female2</strain>
        <tissue evidence="1">Blood</tissue>
    </source>
</reference>
<sequence>MGLLHFVSFRSRLGLFNKRGRYVLVLHQKVEITHVQSHKMTFLTQLKRTLAGLGSFSTGNLTKQITRHGWPNVVTRVIK</sequence>
<comment type="caution">
    <text evidence="1">The sequence shown here is derived from an EMBL/GenBank/DDBJ whole genome shotgun (WGS) entry which is preliminary data.</text>
</comment>
<dbReference type="EMBL" id="JAACNH010000003">
    <property type="protein sequence ID" value="KAG8447297.1"/>
    <property type="molecule type" value="Genomic_DNA"/>
</dbReference>
<accession>A0A8T2JVI9</accession>
<organism evidence="1 2">
    <name type="scientific">Hymenochirus boettgeri</name>
    <name type="common">Congo dwarf clawed frog</name>
    <dbReference type="NCBI Taxonomy" id="247094"/>
    <lineage>
        <taxon>Eukaryota</taxon>
        <taxon>Metazoa</taxon>
        <taxon>Chordata</taxon>
        <taxon>Craniata</taxon>
        <taxon>Vertebrata</taxon>
        <taxon>Euteleostomi</taxon>
        <taxon>Amphibia</taxon>
        <taxon>Batrachia</taxon>
        <taxon>Anura</taxon>
        <taxon>Pipoidea</taxon>
        <taxon>Pipidae</taxon>
        <taxon>Pipinae</taxon>
        <taxon>Hymenochirus</taxon>
    </lineage>
</organism>
<name>A0A8T2JVI9_9PIPI</name>
<dbReference type="Proteomes" id="UP000812440">
    <property type="component" value="Chromosome 8_10"/>
</dbReference>
<keyword evidence="2" id="KW-1185">Reference proteome</keyword>
<evidence type="ECO:0000313" key="2">
    <source>
        <dbReference type="Proteomes" id="UP000812440"/>
    </source>
</evidence>
<proteinExistence type="predicted"/>
<gene>
    <name evidence="1" type="ORF">GDO86_014673</name>
</gene>
<dbReference type="AlphaFoldDB" id="A0A8T2JVI9"/>